<gene>
    <name evidence="11" type="ORF">JMM60_10725</name>
</gene>
<dbReference type="Pfam" id="PF13596">
    <property type="entry name" value="PAS_10"/>
    <property type="match status" value="1"/>
</dbReference>
<feature type="domain" description="CheR-type methyltransferase" evidence="10">
    <location>
        <begin position="228"/>
        <end position="493"/>
    </location>
</feature>
<comment type="caution">
    <text evidence="6">Lacks conserved residue(s) required for the propagation of feature annotation.</text>
</comment>
<dbReference type="InterPro" id="IPR022642">
    <property type="entry name" value="CheR_C"/>
</dbReference>
<dbReference type="Proteomes" id="UP000604473">
    <property type="component" value="Unassembled WGS sequence"/>
</dbReference>
<feature type="region of interest" description="Disordered" evidence="8">
    <location>
        <begin position="502"/>
        <end position="554"/>
    </location>
</feature>
<dbReference type="InterPro" id="IPR035909">
    <property type="entry name" value="CheB_C"/>
</dbReference>
<name>A0ABS1RWD0_RHOSU</name>
<dbReference type="InterPro" id="IPR035965">
    <property type="entry name" value="PAS-like_dom_sf"/>
</dbReference>
<dbReference type="InterPro" id="IPR036804">
    <property type="entry name" value="CheR_N_sf"/>
</dbReference>
<dbReference type="PANTHER" id="PTHR24422">
    <property type="entry name" value="CHEMOTAXIS PROTEIN METHYLTRANSFERASE"/>
    <property type="match status" value="1"/>
</dbReference>
<evidence type="ECO:0000259" key="9">
    <source>
        <dbReference type="PROSITE" id="PS50122"/>
    </source>
</evidence>
<evidence type="ECO:0000256" key="7">
    <source>
        <dbReference type="SAM" id="Coils"/>
    </source>
</evidence>
<evidence type="ECO:0000313" key="12">
    <source>
        <dbReference type="Proteomes" id="UP000604473"/>
    </source>
</evidence>
<accession>A0ABS1RWD0</accession>
<dbReference type="RefSeq" id="WP_202249239.1">
    <property type="nucleotide sequence ID" value="NZ_JAESJJ010000012.1"/>
</dbReference>
<dbReference type="PANTHER" id="PTHR24422:SF10">
    <property type="entry name" value="CHEMOTAXIS PROTEIN METHYLTRANSFERASE 2"/>
    <property type="match status" value="1"/>
</dbReference>
<organism evidence="11 12">
    <name type="scientific">Rhodovulum sulfidophilum</name>
    <name type="common">Rhodobacter sulfidophilus</name>
    <dbReference type="NCBI Taxonomy" id="35806"/>
    <lineage>
        <taxon>Bacteria</taxon>
        <taxon>Pseudomonadati</taxon>
        <taxon>Pseudomonadota</taxon>
        <taxon>Alphaproteobacteria</taxon>
        <taxon>Rhodobacterales</taxon>
        <taxon>Paracoccaceae</taxon>
        <taxon>Rhodovulum</taxon>
    </lineage>
</organism>
<dbReference type="SMART" id="SM00091">
    <property type="entry name" value="PAS"/>
    <property type="match status" value="1"/>
</dbReference>
<feature type="coiled-coil region" evidence="7">
    <location>
        <begin position="557"/>
        <end position="633"/>
    </location>
</feature>
<dbReference type="PROSITE" id="PS50123">
    <property type="entry name" value="CHER"/>
    <property type="match status" value="1"/>
</dbReference>
<dbReference type="SUPFAM" id="SSF53335">
    <property type="entry name" value="S-adenosyl-L-methionine-dependent methyltransferases"/>
    <property type="match status" value="1"/>
</dbReference>
<evidence type="ECO:0000256" key="3">
    <source>
        <dbReference type="ARBA" id="ARBA00022603"/>
    </source>
</evidence>
<dbReference type="InterPro" id="IPR000014">
    <property type="entry name" value="PAS"/>
</dbReference>
<evidence type="ECO:0000256" key="2">
    <source>
        <dbReference type="ARBA" id="ARBA00012534"/>
    </source>
</evidence>
<dbReference type="SUPFAM" id="SSF47757">
    <property type="entry name" value="Chemotaxis receptor methyltransferase CheR, N-terminal domain"/>
    <property type="match status" value="1"/>
</dbReference>
<dbReference type="InterPro" id="IPR029063">
    <property type="entry name" value="SAM-dependent_MTases_sf"/>
</dbReference>
<dbReference type="PRINTS" id="PR00996">
    <property type="entry name" value="CHERMTFRASE"/>
</dbReference>
<comment type="caution">
    <text evidence="11">The sequence shown here is derived from an EMBL/GenBank/DDBJ whole genome shotgun (WGS) entry which is preliminary data.</text>
</comment>
<keyword evidence="12" id="KW-1185">Reference proteome</keyword>
<keyword evidence="7" id="KW-0175">Coiled coil</keyword>
<evidence type="ECO:0000256" key="8">
    <source>
        <dbReference type="SAM" id="MobiDB-lite"/>
    </source>
</evidence>
<dbReference type="InterPro" id="IPR050903">
    <property type="entry name" value="Bact_Chemotaxis_MeTrfase"/>
</dbReference>
<dbReference type="Gene3D" id="1.10.155.10">
    <property type="entry name" value="Chemotaxis receptor methyltransferase CheR, N-terminal domain"/>
    <property type="match status" value="1"/>
</dbReference>
<keyword evidence="4" id="KW-0808">Transferase</keyword>
<dbReference type="InterPro" id="IPR022641">
    <property type="entry name" value="CheR_N"/>
</dbReference>
<dbReference type="Pfam" id="PF01739">
    <property type="entry name" value="CheR"/>
    <property type="match status" value="1"/>
</dbReference>
<comment type="catalytic activity">
    <reaction evidence="1">
        <text>L-glutamyl-[protein] + S-adenosyl-L-methionine = [protein]-L-glutamate 5-O-methyl ester + S-adenosyl-L-homocysteine</text>
        <dbReference type="Rhea" id="RHEA:24452"/>
        <dbReference type="Rhea" id="RHEA-COMP:10208"/>
        <dbReference type="Rhea" id="RHEA-COMP:10311"/>
        <dbReference type="ChEBI" id="CHEBI:29973"/>
        <dbReference type="ChEBI" id="CHEBI:57856"/>
        <dbReference type="ChEBI" id="CHEBI:59789"/>
        <dbReference type="ChEBI" id="CHEBI:82795"/>
        <dbReference type="EC" id="2.1.1.80"/>
    </reaction>
</comment>
<dbReference type="Pfam" id="PF03705">
    <property type="entry name" value="CheR_N"/>
    <property type="match status" value="1"/>
</dbReference>
<dbReference type="SMART" id="SM00138">
    <property type="entry name" value="MeTrc"/>
    <property type="match status" value="1"/>
</dbReference>
<dbReference type="PROSITE" id="PS50122">
    <property type="entry name" value="CHEB"/>
    <property type="match status" value="1"/>
</dbReference>
<evidence type="ECO:0000313" key="11">
    <source>
        <dbReference type="EMBL" id="MBL3609264.1"/>
    </source>
</evidence>
<evidence type="ECO:0000259" key="10">
    <source>
        <dbReference type="PROSITE" id="PS50123"/>
    </source>
</evidence>
<dbReference type="EMBL" id="JAESJJ010000012">
    <property type="protein sequence ID" value="MBL3609264.1"/>
    <property type="molecule type" value="Genomic_DNA"/>
</dbReference>
<dbReference type="SUPFAM" id="SSF55785">
    <property type="entry name" value="PYP-like sensor domain (PAS domain)"/>
    <property type="match status" value="1"/>
</dbReference>
<evidence type="ECO:0000256" key="5">
    <source>
        <dbReference type="ARBA" id="ARBA00022691"/>
    </source>
</evidence>
<evidence type="ECO:0000256" key="1">
    <source>
        <dbReference type="ARBA" id="ARBA00001541"/>
    </source>
</evidence>
<dbReference type="Pfam" id="PF01339">
    <property type="entry name" value="CheB_methylest"/>
    <property type="match status" value="1"/>
</dbReference>
<dbReference type="InterPro" id="IPR000673">
    <property type="entry name" value="Sig_transdc_resp-reg_Me-estase"/>
</dbReference>
<feature type="domain" description="CheB-type methylesterase" evidence="9">
    <location>
        <begin position="16"/>
        <end position="198"/>
    </location>
</feature>
<evidence type="ECO:0000256" key="6">
    <source>
        <dbReference type="PROSITE-ProRule" id="PRU00050"/>
    </source>
</evidence>
<reference evidence="11 12" key="1">
    <citation type="submission" date="2021-01" db="EMBL/GenBank/DDBJ databases">
        <title>Draft genomes of Rhodovulum sulfidophilum.</title>
        <authorList>
            <person name="Guzman M.S."/>
        </authorList>
    </citation>
    <scope>NUCLEOTIDE SEQUENCE [LARGE SCALE GENOMIC DNA]</scope>
    <source>
        <strain evidence="11 12">AB35</strain>
    </source>
</reference>
<dbReference type="Gene3D" id="3.30.450.20">
    <property type="entry name" value="PAS domain"/>
    <property type="match status" value="1"/>
</dbReference>
<keyword evidence="5" id="KW-0949">S-adenosyl-L-methionine</keyword>
<dbReference type="Gene3D" id="3.40.50.150">
    <property type="entry name" value="Vaccinia Virus protein VP39"/>
    <property type="match status" value="1"/>
</dbReference>
<dbReference type="InterPro" id="IPR000780">
    <property type="entry name" value="CheR_MeTrfase"/>
</dbReference>
<dbReference type="Gene3D" id="3.40.50.180">
    <property type="entry name" value="Methylesterase CheB, C-terminal domain"/>
    <property type="match status" value="1"/>
</dbReference>
<evidence type="ECO:0000256" key="4">
    <source>
        <dbReference type="ARBA" id="ARBA00022679"/>
    </source>
</evidence>
<dbReference type="SUPFAM" id="SSF52738">
    <property type="entry name" value="Methylesterase CheB, C-terminal domain"/>
    <property type="match status" value="1"/>
</dbReference>
<keyword evidence="3" id="KW-0489">Methyltransferase</keyword>
<dbReference type="EC" id="2.1.1.80" evidence="2"/>
<dbReference type="CDD" id="cd16434">
    <property type="entry name" value="CheB-CheR_fusion"/>
    <property type="match status" value="1"/>
</dbReference>
<protein>
    <recommendedName>
        <fullName evidence="2">protein-glutamate O-methyltransferase</fullName>
        <ecNumber evidence="2">2.1.1.80</ecNumber>
    </recommendedName>
</protein>
<proteinExistence type="predicted"/>
<sequence>MDTETDPRSCPFGSPPKEAAAIIGIGASAGGSAALETFFENCPAESGTAFVVIQDIPTKHESRTADLLAQRTRMSVEMIETDTRVRPDHVYLNPPGAVMRIEKGVLRLTPCDEGRSLPIDSFFTSLAEECGDRASGILLSGTGSDGTRGASAIHAAGGLVLIQHPGDPHFDGTPMSLRRAGIVDAELPVTDLARRALAHRQRPPQIPFGSVPTTEDARPDARNGALSEEIEAILQTLEEATGTDFRRYKSSTLLRRIGRRMQLLGQPDLQSYVRLMQSAPGEVAALTRELLISVTRFFRDEDAFRVIEDSVTPRIVETLPPGRTARVWVAGCSTGEEAYSIAILLHEAFHKAGRQPMVKVFATDINPDSLQFASAGSYPASVGAEIGTERLKRYFHTDGDRLQVTNTLRQSLVFARHDLLCNPPFTRMDLVSCRNTLIYFRQDAQKDALLRLQYAIRKSGYLFLGSSETLSGLQNGFQPVDARHKVFVRVAARPSARFDLSALKSSPPFDQGQKARHLSADKEIRPSMQASAPRSRGPLRESPGPEDSPKGTGQVDLVTAQARIDSLESDLEAAIQELEASNEELQSVNEELIASIEALQGSNHELQSVNEEINTVNAEYQEKMALMNRLDAELNSMIQSAGVATVFLDEALLITRFTPEACSVFKLRESDIGRPLGDIAHKLKYPALQEDIRDTIRTGVSLEREAAAEDGALYRVRIIPYAIRSSGHRGAVVTLRDVTVHRDLARLQGAIDALPEHVAALDVDGTILLPNKA</sequence>